<accession>A0A919KCA2</accession>
<evidence type="ECO:0000256" key="1">
    <source>
        <dbReference type="SAM" id="MobiDB-lite"/>
    </source>
</evidence>
<keyword evidence="4" id="KW-1185">Reference proteome</keyword>
<name>A0A919KCA2_9ACTN</name>
<dbReference type="InterPro" id="IPR038721">
    <property type="entry name" value="IS701-like_DDE_dom"/>
</dbReference>
<evidence type="ECO:0000313" key="4">
    <source>
        <dbReference type="Proteomes" id="UP000629619"/>
    </source>
</evidence>
<dbReference type="Proteomes" id="UP000629619">
    <property type="component" value="Unassembled WGS sequence"/>
</dbReference>
<organism evidence="3 4">
    <name type="scientific">Actinoplanes siamensis</name>
    <dbReference type="NCBI Taxonomy" id="1223317"/>
    <lineage>
        <taxon>Bacteria</taxon>
        <taxon>Bacillati</taxon>
        <taxon>Actinomycetota</taxon>
        <taxon>Actinomycetes</taxon>
        <taxon>Micromonosporales</taxon>
        <taxon>Micromonosporaceae</taxon>
        <taxon>Actinoplanes</taxon>
    </lineage>
</organism>
<evidence type="ECO:0000259" key="2">
    <source>
        <dbReference type="Pfam" id="PF13546"/>
    </source>
</evidence>
<evidence type="ECO:0000313" key="3">
    <source>
        <dbReference type="EMBL" id="GIF02784.1"/>
    </source>
</evidence>
<reference evidence="3" key="1">
    <citation type="submission" date="2021-01" db="EMBL/GenBank/DDBJ databases">
        <title>Whole genome shotgun sequence of Actinoplanes siamensis NBRC 109076.</title>
        <authorList>
            <person name="Komaki H."/>
            <person name="Tamura T."/>
        </authorList>
    </citation>
    <scope>NUCLEOTIDE SEQUENCE</scope>
    <source>
        <strain evidence="3">NBRC 109076</strain>
    </source>
</reference>
<protein>
    <submittedName>
        <fullName evidence="3">ISXo8 transposase</fullName>
    </submittedName>
</protein>
<dbReference type="EMBL" id="BOMW01000005">
    <property type="protein sequence ID" value="GIF02784.1"/>
    <property type="molecule type" value="Genomic_DNA"/>
</dbReference>
<dbReference type="AlphaFoldDB" id="A0A919KCA2"/>
<comment type="caution">
    <text evidence="3">The sequence shown here is derived from an EMBL/GenBank/DDBJ whole genome shotgun (WGS) entry which is preliminary data.</text>
</comment>
<gene>
    <name evidence="3" type="ORF">Asi03nite_03220</name>
</gene>
<proteinExistence type="predicted"/>
<dbReference type="PANTHER" id="PTHR33627:SF1">
    <property type="entry name" value="TRANSPOSASE"/>
    <property type="match status" value="1"/>
</dbReference>
<feature type="region of interest" description="Disordered" evidence="1">
    <location>
        <begin position="231"/>
        <end position="293"/>
    </location>
</feature>
<dbReference type="InterPro" id="IPR039365">
    <property type="entry name" value="IS701-like"/>
</dbReference>
<feature type="domain" description="Transposase IS701-like DDE" evidence="2">
    <location>
        <begin position="22"/>
        <end position="236"/>
    </location>
</feature>
<dbReference type="Pfam" id="PF13546">
    <property type="entry name" value="DDE_5"/>
    <property type="match status" value="1"/>
</dbReference>
<sequence>MVAEMRDGEIGALWQQTFLEGVFQPLPRADQRHWARTYLRGLLSAPHGATPRQLAAAQSLPAAAAHRLHQFVNVSSWAWEPVRQALARQICAHTMPAAWTVTELFLPRQGPSVVGVHDTVDTGTGRPVSGQRAFGLFLSTERDSFPVSWRLLLGDAWVKDRQRRQRARIPKDVTARARWAYLMEFVGEVTQGQLPNLPWIFAVPLAPPDVSGVLAALAHCRLDVVCEVTPEQEVTPERQTRSGGGSAAAVPVGDLLSRRPARTGSGSVPPARRTPPVSATVRLGGPRQADAESRTYQAMEWAGQDGRGPVRYVLTTLTPRRAARALAGAAEDTRAAAAAMSRCFGARDFLGRSFPGWHHHMTMASAAYAYRRLTTAPPEATAACS</sequence>
<dbReference type="PANTHER" id="PTHR33627">
    <property type="entry name" value="TRANSPOSASE"/>
    <property type="match status" value="1"/>
</dbReference>